<feature type="domain" description="B12-binding" evidence="5">
    <location>
        <begin position="5"/>
        <end position="134"/>
    </location>
</feature>
<dbReference type="OrthoDB" id="5756833at2"/>
<dbReference type="CDD" id="cd02065">
    <property type="entry name" value="B12-binding_like"/>
    <property type="match status" value="1"/>
</dbReference>
<evidence type="ECO:0000256" key="2">
    <source>
        <dbReference type="ARBA" id="ARBA00022628"/>
    </source>
</evidence>
<dbReference type="RefSeq" id="WP_012120841.1">
    <property type="nucleotide sequence ID" value="NC_009767.1"/>
</dbReference>
<dbReference type="GO" id="GO:0046872">
    <property type="term" value="F:metal ion binding"/>
    <property type="evidence" value="ECO:0007669"/>
    <property type="project" value="InterPro"/>
</dbReference>
<keyword evidence="7" id="KW-1185">Reference proteome</keyword>
<dbReference type="Proteomes" id="UP000000263">
    <property type="component" value="Chromosome"/>
</dbReference>
<evidence type="ECO:0000313" key="6">
    <source>
        <dbReference type="EMBL" id="ABU58417.1"/>
    </source>
</evidence>
<keyword evidence="3" id="KW-0413">Isomerase</keyword>
<dbReference type="HOGENOM" id="CLU_495139_0_0_0"/>
<evidence type="ECO:0000313" key="7">
    <source>
        <dbReference type="Proteomes" id="UP000000263"/>
    </source>
</evidence>
<keyword evidence="2" id="KW-0846">Cobalamin</keyword>
<dbReference type="AlphaFoldDB" id="A7NLM6"/>
<accession>A7NLM6</accession>
<evidence type="ECO:0000256" key="1">
    <source>
        <dbReference type="ARBA" id="ARBA00001922"/>
    </source>
</evidence>
<dbReference type="Gene3D" id="3.40.50.280">
    <property type="entry name" value="Cobalamin-binding domain"/>
    <property type="match status" value="1"/>
</dbReference>
<dbReference type="EMBL" id="CP000804">
    <property type="protein sequence ID" value="ABU58417.1"/>
    <property type="molecule type" value="Genomic_DNA"/>
</dbReference>
<evidence type="ECO:0000256" key="3">
    <source>
        <dbReference type="ARBA" id="ARBA00023235"/>
    </source>
</evidence>
<dbReference type="eggNOG" id="COG5012">
    <property type="taxonomic scope" value="Bacteria"/>
</dbReference>
<evidence type="ECO:0000256" key="4">
    <source>
        <dbReference type="ARBA" id="ARBA00023285"/>
    </source>
</evidence>
<dbReference type="STRING" id="383372.Rcas_2334"/>
<comment type="cofactor">
    <cofactor evidence="1">
        <name>adenosylcob(III)alamin</name>
        <dbReference type="ChEBI" id="CHEBI:18408"/>
    </cofactor>
</comment>
<proteinExistence type="predicted"/>
<dbReference type="PROSITE" id="PS51332">
    <property type="entry name" value="B12_BINDING"/>
    <property type="match status" value="1"/>
</dbReference>
<dbReference type="SUPFAM" id="SSF51703">
    <property type="entry name" value="Cobalamin (vitamin B12)-dependent enzymes"/>
    <property type="match status" value="1"/>
</dbReference>
<dbReference type="InterPro" id="IPR016176">
    <property type="entry name" value="Cbl-dep_enz_cat"/>
</dbReference>
<reference evidence="6 7" key="1">
    <citation type="submission" date="2007-08" db="EMBL/GenBank/DDBJ databases">
        <title>Complete sequence of Roseiflexus castenholzii DSM 13941.</title>
        <authorList>
            <consortium name="US DOE Joint Genome Institute"/>
            <person name="Copeland A."/>
            <person name="Lucas S."/>
            <person name="Lapidus A."/>
            <person name="Barry K."/>
            <person name="Glavina del Rio T."/>
            <person name="Dalin E."/>
            <person name="Tice H."/>
            <person name="Pitluck S."/>
            <person name="Thompson L.S."/>
            <person name="Brettin T."/>
            <person name="Bruce D."/>
            <person name="Detter J.C."/>
            <person name="Han C."/>
            <person name="Tapia R."/>
            <person name="Schmutz J."/>
            <person name="Larimer F."/>
            <person name="Land M."/>
            <person name="Hauser L."/>
            <person name="Kyrpides N."/>
            <person name="Mikhailova N."/>
            <person name="Bryant D.A."/>
            <person name="Hanada S."/>
            <person name="Tsukatani Y."/>
            <person name="Richardson P."/>
        </authorList>
    </citation>
    <scope>NUCLEOTIDE SEQUENCE [LARGE SCALE GENOMIC DNA]</scope>
    <source>
        <strain evidence="7">DSM 13941 / HLO8</strain>
    </source>
</reference>
<dbReference type="InterPro" id="IPR006158">
    <property type="entry name" value="Cobalamin-bd"/>
</dbReference>
<dbReference type="InterPro" id="IPR036724">
    <property type="entry name" value="Cobalamin-bd_sf"/>
</dbReference>
<dbReference type="GO" id="GO:0031419">
    <property type="term" value="F:cobalamin binding"/>
    <property type="evidence" value="ECO:0007669"/>
    <property type="project" value="UniProtKB-KW"/>
</dbReference>
<name>A7NLM6_ROSCS</name>
<dbReference type="SUPFAM" id="SSF52242">
    <property type="entry name" value="Cobalamin (vitamin B12)-binding domain"/>
    <property type="match status" value="1"/>
</dbReference>
<organism evidence="6 7">
    <name type="scientific">Roseiflexus castenholzii (strain DSM 13941 / HLO8)</name>
    <dbReference type="NCBI Taxonomy" id="383372"/>
    <lineage>
        <taxon>Bacteria</taxon>
        <taxon>Bacillati</taxon>
        <taxon>Chloroflexota</taxon>
        <taxon>Chloroflexia</taxon>
        <taxon>Chloroflexales</taxon>
        <taxon>Roseiflexineae</taxon>
        <taxon>Roseiflexaceae</taxon>
        <taxon>Roseiflexus</taxon>
    </lineage>
</organism>
<evidence type="ECO:0000259" key="5">
    <source>
        <dbReference type="PROSITE" id="PS51332"/>
    </source>
</evidence>
<dbReference type="GO" id="GO:0016853">
    <property type="term" value="F:isomerase activity"/>
    <property type="evidence" value="ECO:0007669"/>
    <property type="project" value="UniProtKB-KW"/>
</dbReference>
<protein>
    <submittedName>
        <fullName evidence="6">Cobalamin B12-binding domain protein</fullName>
    </submittedName>
</protein>
<keyword evidence="4" id="KW-0170">Cobalt</keyword>
<dbReference type="Gene3D" id="3.20.20.240">
    <property type="entry name" value="Methylmalonyl-CoA mutase"/>
    <property type="match status" value="1"/>
</dbReference>
<sequence>MTEKQKTVVAAALGECVHVAGVMNFLRLAEEAGWRTVFLGPATPIERVLEAARQEQADLVGVSYRLTPETGAHLLGRFAEAADDLHAAGVRFAFAGTPPLAEKAATLGFFEQVFDGSEPADQVLAYLRGQNPAHATEADFPQRTVDRIRWKAPFPLIRHHFGLPTMQATIDGIARIAEARCLDVISLGTDQDAQENFFRPERQDPARTGAGGVPVRSADDYRALYAASRRGNYPLMRTYSGTDDFVRLAELYVETINIAWCAIPLFWFNRMDGRGPWDLEGSIREHQTIMRWYGERDIPVELNEPHHWGMRDAPDTVFVASAYLSAYNARAFGVRDYIAQLMFNSPPGLSDAMDLAKMLAVIEITAPLAGPDFRIWKQTRTGLLSYPVDPAASRAHLSASIYLQMALRPHIIHVVGHTEAHHAATADDVIEACGIARRAIENALRGQPDMTADPSVRARAAQLVEETHLLLNAMAQLAPPGVTDPLTDPATLTKAVEIGLLDAPQLRNNPFAPGRVATRFINGMCLAVDAQGRPLDEKERIRLALDHATMSA</sequence>
<dbReference type="Pfam" id="PF02310">
    <property type="entry name" value="B12-binding"/>
    <property type="match status" value="1"/>
</dbReference>
<gene>
    <name evidence="6" type="ordered locus">Rcas_2334</name>
</gene>
<dbReference type="KEGG" id="rca:Rcas_2334"/>